<sequence length="130" mass="14496">MHERDAANQLDRAQVGPPPLRDEDGEVAVHETVLNEFGATLVRDDSGLEAPKPKFKRLEAAEKVGPLRLRPQVRLDGRKVLDQETADVWVHCEGLPHVVERDEPLLAPPPPRNHPGDIVLSKFVPFLIVI</sequence>
<name>A0ABR1SHS9_9PEZI</name>
<feature type="region of interest" description="Disordered" evidence="1">
    <location>
        <begin position="1"/>
        <end position="25"/>
    </location>
</feature>
<evidence type="ECO:0000313" key="2">
    <source>
        <dbReference type="EMBL" id="KAK8033871.1"/>
    </source>
</evidence>
<comment type="caution">
    <text evidence="2">The sequence shown here is derived from an EMBL/GenBank/DDBJ whole genome shotgun (WGS) entry which is preliminary data.</text>
</comment>
<proteinExistence type="predicted"/>
<keyword evidence="3" id="KW-1185">Reference proteome</keyword>
<evidence type="ECO:0000313" key="3">
    <source>
        <dbReference type="Proteomes" id="UP001396898"/>
    </source>
</evidence>
<reference evidence="2 3" key="1">
    <citation type="submission" date="2023-01" db="EMBL/GenBank/DDBJ databases">
        <title>Analysis of 21 Apiospora genomes using comparative genomics revels a genus with tremendous synthesis potential of carbohydrate active enzymes and secondary metabolites.</title>
        <authorList>
            <person name="Sorensen T."/>
        </authorList>
    </citation>
    <scope>NUCLEOTIDE SEQUENCE [LARGE SCALE GENOMIC DNA]</scope>
    <source>
        <strain evidence="2 3">CBS 20057</strain>
    </source>
</reference>
<accession>A0ABR1SHS9</accession>
<organism evidence="2 3">
    <name type="scientific">Apiospora marii</name>
    <dbReference type="NCBI Taxonomy" id="335849"/>
    <lineage>
        <taxon>Eukaryota</taxon>
        <taxon>Fungi</taxon>
        <taxon>Dikarya</taxon>
        <taxon>Ascomycota</taxon>
        <taxon>Pezizomycotina</taxon>
        <taxon>Sordariomycetes</taxon>
        <taxon>Xylariomycetidae</taxon>
        <taxon>Amphisphaeriales</taxon>
        <taxon>Apiosporaceae</taxon>
        <taxon>Apiospora</taxon>
    </lineage>
</organism>
<evidence type="ECO:0000256" key="1">
    <source>
        <dbReference type="SAM" id="MobiDB-lite"/>
    </source>
</evidence>
<dbReference type="Proteomes" id="UP001396898">
    <property type="component" value="Unassembled WGS sequence"/>
</dbReference>
<protein>
    <submittedName>
        <fullName evidence="2">Uncharacterized protein</fullName>
    </submittedName>
</protein>
<gene>
    <name evidence="2" type="ORF">PG991_003269</name>
</gene>
<dbReference type="EMBL" id="JAQQWI010000006">
    <property type="protein sequence ID" value="KAK8033871.1"/>
    <property type="molecule type" value="Genomic_DNA"/>
</dbReference>